<dbReference type="Proteomes" id="UP000631114">
    <property type="component" value="Unassembled WGS sequence"/>
</dbReference>
<comment type="caution">
    <text evidence="2">The sequence shown here is derived from an EMBL/GenBank/DDBJ whole genome shotgun (WGS) entry which is preliminary data.</text>
</comment>
<keyword evidence="3" id="KW-1185">Reference proteome</keyword>
<proteinExistence type="predicted"/>
<accession>A0A835HXM8</accession>
<name>A0A835HXM8_9MAGN</name>
<reference evidence="2 3" key="1">
    <citation type="submission" date="2020-10" db="EMBL/GenBank/DDBJ databases">
        <title>The Coptis chinensis genome and diversification of protoberbering-type alkaloids.</title>
        <authorList>
            <person name="Wang B."/>
            <person name="Shu S."/>
            <person name="Song C."/>
            <person name="Liu Y."/>
        </authorList>
    </citation>
    <scope>NUCLEOTIDE SEQUENCE [LARGE SCALE GENOMIC DNA]</scope>
    <source>
        <strain evidence="2">HL-2020</strain>
        <tissue evidence="2">Leaf</tissue>
    </source>
</reference>
<evidence type="ECO:0000256" key="1">
    <source>
        <dbReference type="SAM" id="MobiDB-lite"/>
    </source>
</evidence>
<protein>
    <submittedName>
        <fullName evidence="2">Uncharacterized protein</fullName>
    </submittedName>
</protein>
<evidence type="ECO:0000313" key="2">
    <source>
        <dbReference type="EMBL" id="KAF9607064.1"/>
    </source>
</evidence>
<dbReference type="AlphaFoldDB" id="A0A835HXM8"/>
<sequence length="149" mass="16685">MAAQTKVGRDIDSATLPAPGWHGEFPTIKLPKAEVQKGLDYCKLALVGRIDLQLLKFDRVCELVSQKWPTKGEVPDKGKLAKEASTRGEGVDFTQHISKSQRKKLKRKQRQQGTKEHGETSGEHEEVQEVHQPEPQHQSDGEASEDLDH</sequence>
<feature type="compositionally biased region" description="Basic and acidic residues" evidence="1">
    <location>
        <begin position="73"/>
        <end position="90"/>
    </location>
</feature>
<dbReference type="EMBL" id="JADFTS010000005">
    <property type="protein sequence ID" value="KAF9607064.1"/>
    <property type="molecule type" value="Genomic_DNA"/>
</dbReference>
<feature type="region of interest" description="Disordered" evidence="1">
    <location>
        <begin position="68"/>
        <end position="149"/>
    </location>
</feature>
<organism evidence="2 3">
    <name type="scientific">Coptis chinensis</name>
    <dbReference type="NCBI Taxonomy" id="261450"/>
    <lineage>
        <taxon>Eukaryota</taxon>
        <taxon>Viridiplantae</taxon>
        <taxon>Streptophyta</taxon>
        <taxon>Embryophyta</taxon>
        <taxon>Tracheophyta</taxon>
        <taxon>Spermatophyta</taxon>
        <taxon>Magnoliopsida</taxon>
        <taxon>Ranunculales</taxon>
        <taxon>Ranunculaceae</taxon>
        <taxon>Coptidoideae</taxon>
        <taxon>Coptis</taxon>
    </lineage>
</organism>
<gene>
    <name evidence="2" type="ORF">IFM89_030891</name>
</gene>
<evidence type="ECO:0000313" key="3">
    <source>
        <dbReference type="Proteomes" id="UP000631114"/>
    </source>
</evidence>
<feature type="compositionally biased region" description="Basic residues" evidence="1">
    <location>
        <begin position="99"/>
        <end position="110"/>
    </location>
</feature>
<feature type="compositionally biased region" description="Basic and acidic residues" evidence="1">
    <location>
        <begin position="113"/>
        <end position="140"/>
    </location>
</feature>